<keyword evidence="3 4" id="KW-0175">Coiled coil</keyword>
<proteinExistence type="predicted"/>
<dbReference type="GO" id="GO:0005874">
    <property type="term" value="C:microtubule"/>
    <property type="evidence" value="ECO:0007669"/>
    <property type="project" value="UniProtKB-KW"/>
</dbReference>
<protein>
    <submittedName>
        <fullName evidence="8">t-SNARE coiled-coil homology domain-containing protein</fullName>
    </submittedName>
</protein>
<evidence type="ECO:0000259" key="6">
    <source>
        <dbReference type="Pfam" id="PF23203"/>
    </source>
</evidence>
<keyword evidence="7" id="KW-1185">Reference proteome</keyword>
<accession>A0A0M3IPR4</accession>
<keyword evidence="1" id="KW-0963">Cytoplasm</keyword>
<feature type="region of interest" description="Disordered" evidence="5">
    <location>
        <begin position="17"/>
        <end position="71"/>
    </location>
</feature>
<dbReference type="AlphaFoldDB" id="A0A0M3IPR4"/>
<evidence type="ECO:0000256" key="3">
    <source>
        <dbReference type="ARBA" id="ARBA00023054"/>
    </source>
</evidence>
<feature type="coiled-coil region" evidence="4">
    <location>
        <begin position="97"/>
        <end position="159"/>
    </location>
</feature>
<dbReference type="InterPro" id="IPR056532">
    <property type="entry name" value="KIF21A/B_hel_2"/>
</dbReference>
<name>A0A0M3IPR4_ASCLU</name>
<evidence type="ECO:0000313" key="7">
    <source>
        <dbReference type="Proteomes" id="UP000036681"/>
    </source>
</evidence>
<feature type="domain" description="KIF21A/B second helical" evidence="6">
    <location>
        <begin position="117"/>
        <end position="205"/>
    </location>
</feature>
<evidence type="ECO:0000256" key="4">
    <source>
        <dbReference type="SAM" id="Coils"/>
    </source>
</evidence>
<sequence>MFLKRTTEEITRLRQQNRQVNRLPKSGRGLEQTHSGTNLSAAGRAARQAMPRTAAARARLQMGPSSGMTPFSAKAAKNKWLTIEKNICRRITQRQTVQKMEEELERRVNERHALIEEIQHLICRRITQRQTVQKMEEELERRVNERHALIEEIQHLEQRFISTKDLSERDLIGEQIDGCQDKMGYLQDQISELQNTIASVDNDNAKACFFAFFSMVSSLTGALAYKEKEYCQ</sequence>
<dbReference type="Gene3D" id="1.10.287.1490">
    <property type="match status" value="1"/>
</dbReference>
<keyword evidence="2" id="KW-0493">Microtubule</keyword>
<evidence type="ECO:0000256" key="1">
    <source>
        <dbReference type="ARBA" id="ARBA00022490"/>
    </source>
</evidence>
<dbReference type="Proteomes" id="UP000036681">
    <property type="component" value="Unplaced"/>
</dbReference>
<dbReference type="WBParaSite" id="ALUE_0002074201-mRNA-1">
    <property type="protein sequence ID" value="ALUE_0002074201-mRNA-1"/>
    <property type="gene ID" value="ALUE_0002074201"/>
</dbReference>
<evidence type="ECO:0000313" key="8">
    <source>
        <dbReference type="WBParaSite" id="ALUE_0002074201-mRNA-1"/>
    </source>
</evidence>
<evidence type="ECO:0000256" key="2">
    <source>
        <dbReference type="ARBA" id="ARBA00022701"/>
    </source>
</evidence>
<feature type="compositionally biased region" description="Low complexity" evidence="5">
    <location>
        <begin position="44"/>
        <end position="59"/>
    </location>
</feature>
<evidence type="ECO:0000256" key="5">
    <source>
        <dbReference type="SAM" id="MobiDB-lite"/>
    </source>
</evidence>
<dbReference type="Pfam" id="PF23203">
    <property type="entry name" value="KIF21A"/>
    <property type="match status" value="1"/>
</dbReference>
<organism evidence="7 8">
    <name type="scientific">Ascaris lumbricoides</name>
    <name type="common">Giant roundworm</name>
    <dbReference type="NCBI Taxonomy" id="6252"/>
    <lineage>
        <taxon>Eukaryota</taxon>
        <taxon>Metazoa</taxon>
        <taxon>Ecdysozoa</taxon>
        <taxon>Nematoda</taxon>
        <taxon>Chromadorea</taxon>
        <taxon>Rhabditida</taxon>
        <taxon>Spirurina</taxon>
        <taxon>Ascaridomorpha</taxon>
        <taxon>Ascaridoidea</taxon>
        <taxon>Ascarididae</taxon>
        <taxon>Ascaris</taxon>
    </lineage>
</organism>
<reference evidence="8" key="1">
    <citation type="submission" date="2017-02" db="UniProtKB">
        <authorList>
            <consortium name="WormBaseParasite"/>
        </authorList>
    </citation>
    <scope>IDENTIFICATION</scope>
</reference>